<feature type="compositionally biased region" description="Basic residues" evidence="1">
    <location>
        <begin position="32"/>
        <end position="42"/>
    </location>
</feature>
<evidence type="ECO:0000313" key="2">
    <source>
        <dbReference type="EMBL" id="CAA9311759.1"/>
    </source>
</evidence>
<feature type="region of interest" description="Disordered" evidence="1">
    <location>
        <begin position="26"/>
        <end position="72"/>
    </location>
</feature>
<dbReference type="AlphaFoldDB" id="A0A6J4KQX1"/>
<sequence length="72" mass="7275">PGLRVAGGRADGQRGDGAVGICGGARLSAQRAPRRTHSRRRSAGPGGPTRAVGRRGVRLRAAGVARGPVRAL</sequence>
<protein>
    <submittedName>
        <fullName evidence="2">Uncharacterized protein</fullName>
    </submittedName>
</protein>
<proteinExistence type="predicted"/>
<gene>
    <name evidence="2" type="ORF">AVDCRST_MAG89-1162</name>
</gene>
<dbReference type="EMBL" id="CADCTV010000258">
    <property type="protein sequence ID" value="CAA9311759.1"/>
    <property type="molecule type" value="Genomic_DNA"/>
</dbReference>
<name>A0A6J4KQX1_9BACT</name>
<organism evidence="2">
    <name type="scientific">uncultured Gemmatimonadota bacterium</name>
    <dbReference type="NCBI Taxonomy" id="203437"/>
    <lineage>
        <taxon>Bacteria</taxon>
        <taxon>Pseudomonadati</taxon>
        <taxon>Gemmatimonadota</taxon>
        <taxon>environmental samples</taxon>
    </lineage>
</organism>
<reference evidence="2" key="1">
    <citation type="submission" date="2020-02" db="EMBL/GenBank/DDBJ databases">
        <authorList>
            <person name="Meier V. D."/>
        </authorList>
    </citation>
    <scope>NUCLEOTIDE SEQUENCE</scope>
    <source>
        <strain evidence="2">AVDCRST_MAG89</strain>
    </source>
</reference>
<feature type="compositionally biased region" description="Low complexity" evidence="1">
    <location>
        <begin position="59"/>
        <end position="72"/>
    </location>
</feature>
<accession>A0A6J4KQX1</accession>
<feature type="non-terminal residue" evidence="2">
    <location>
        <position position="72"/>
    </location>
</feature>
<feature type="non-terminal residue" evidence="2">
    <location>
        <position position="1"/>
    </location>
</feature>
<evidence type="ECO:0000256" key="1">
    <source>
        <dbReference type="SAM" id="MobiDB-lite"/>
    </source>
</evidence>